<gene>
    <name evidence="2" type="ORF">EJV47_02950</name>
</gene>
<dbReference type="Proteomes" id="UP000282184">
    <property type="component" value="Unassembled WGS sequence"/>
</dbReference>
<evidence type="ECO:0008006" key="4">
    <source>
        <dbReference type="Google" id="ProtNLM"/>
    </source>
</evidence>
<dbReference type="AlphaFoldDB" id="A0A431U951"/>
<reference evidence="2 3" key="1">
    <citation type="submission" date="2018-12" db="EMBL/GenBank/DDBJ databases">
        <title>Hymenobacter gummosus sp. nov., isolated from a spring.</title>
        <authorList>
            <person name="Nie L."/>
        </authorList>
    </citation>
    <scope>NUCLEOTIDE SEQUENCE [LARGE SCALE GENOMIC DNA]</scope>
    <source>
        <strain evidence="2 3">KCTC 52166</strain>
    </source>
</reference>
<evidence type="ECO:0000313" key="3">
    <source>
        <dbReference type="Proteomes" id="UP000282184"/>
    </source>
</evidence>
<evidence type="ECO:0000256" key="1">
    <source>
        <dbReference type="SAM" id="SignalP"/>
    </source>
</evidence>
<accession>A0A431U951</accession>
<keyword evidence="3" id="KW-1185">Reference proteome</keyword>
<keyword evidence="1" id="KW-0732">Signal</keyword>
<sequence>MPVPTLYRPLAALLIAALPCLASQCGELDEPCAPDPQGSLRLQALSRTWLPLSLPDSVRFVSSNGVRTTLRRAASPLVDSLALDARLQGFAYERLEYPDRTQCGRFFWVERQRQIYRGRNLNLTLTYDLVRDLQGAYPHFQLPYSDTELLKATADTLPDAVLVNFNGTALATFPVVRRPYRAMFPTPFSGGVRYVDTVRVAGQLLRGVYRYDAASSGQLALRHLYFQPGQGVVGFTYTNNEQWVRY</sequence>
<name>A0A431U951_9BACT</name>
<dbReference type="EMBL" id="RXOF01000001">
    <property type="protein sequence ID" value="RTQ53709.1"/>
    <property type="molecule type" value="Genomic_DNA"/>
</dbReference>
<proteinExistence type="predicted"/>
<dbReference type="OrthoDB" id="888485at2"/>
<dbReference type="RefSeq" id="WP_126691636.1">
    <property type="nucleotide sequence ID" value="NZ_RXOF01000001.1"/>
</dbReference>
<feature type="signal peptide" evidence="1">
    <location>
        <begin position="1"/>
        <end position="22"/>
    </location>
</feature>
<evidence type="ECO:0000313" key="2">
    <source>
        <dbReference type="EMBL" id="RTQ53709.1"/>
    </source>
</evidence>
<feature type="chain" id="PRO_5019469600" description="DUF4595 domain-containing protein" evidence="1">
    <location>
        <begin position="23"/>
        <end position="246"/>
    </location>
</feature>
<comment type="caution">
    <text evidence="2">The sequence shown here is derived from an EMBL/GenBank/DDBJ whole genome shotgun (WGS) entry which is preliminary data.</text>
</comment>
<organism evidence="2 3">
    <name type="scientific">Hymenobacter gummosus</name>
    <dbReference type="NCBI Taxonomy" id="1776032"/>
    <lineage>
        <taxon>Bacteria</taxon>
        <taxon>Pseudomonadati</taxon>
        <taxon>Bacteroidota</taxon>
        <taxon>Cytophagia</taxon>
        <taxon>Cytophagales</taxon>
        <taxon>Hymenobacteraceae</taxon>
        <taxon>Hymenobacter</taxon>
    </lineage>
</organism>
<protein>
    <recommendedName>
        <fullName evidence="4">DUF4595 domain-containing protein</fullName>
    </recommendedName>
</protein>